<evidence type="ECO:0000256" key="2">
    <source>
        <dbReference type="ARBA" id="ARBA00022692"/>
    </source>
</evidence>
<evidence type="ECO:0000256" key="5">
    <source>
        <dbReference type="SAM" id="Phobius"/>
    </source>
</evidence>
<keyword evidence="2 5" id="KW-0812">Transmembrane</keyword>
<dbReference type="Pfam" id="PF12805">
    <property type="entry name" value="FUSC-like"/>
    <property type="match status" value="1"/>
</dbReference>
<proteinExistence type="predicted"/>
<dbReference type="AlphaFoldDB" id="A0AA49JDC0"/>
<dbReference type="InterPro" id="IPR049453">
    <property type="entry name" value="Memb_transporter_dom"/>
</dbReference>
<reference evidence="8" key="2">
    <citation type="journal article" date="2024" name="Antonie Van Leeuwenhoek">
        <title>Roseihalotalea indica gen. nov., sp. nov., a halophilic Bacteroidetes from mesopelagic Southwest Indian Ocean with higher carbohydrate metabolic potential.</title>
        <authorList>
            <person name="Chen B."/>
            <person name="Zhang M."/>
            <person name="Lin D."/>
            <person name="Ye J."/>
            <person name="Tang K."/>
        </authorList>
    </citation>
    <scope>NUCLEOTIDE SEQUENCE</scope>
    <source>
        <strain evidence="8">TK19036</strain>
    </source>
</reference>
<evidence type="ECO:0000313" key="8">
    <source>
        <dbReference type="EMBL" id="WKN35711.1"/>
    </source>
</evidence>
<reference evidence="8" key="1">
    <citation type="journal article" date="2023" name="Comput. Struct. Biotechnol. J.">
        <title>Discovery of a novel marine Bacteroidetes with a rich repertoire of carbohydrate-active enzymes.</title>
        <authorList>
            <person name="Chen B."/>
            <person name="Liu G."/>
            <person name="Chen Q."/>
            <person name="Wang H."/>
            <person name="Liu L."/>
            <person name="Tang K."/>
        </authorList>
    </citation>
    <scope>NUCLEOTIDE SEQUENCE</scope>
    <source>
        <strain evidence="8">TK19036</strain>
    </source>
</reference>
<keyword evidence="4 5" id="KW-0472">Membrane</keyword>
<dbReference type="InterPro" id="IPR032692">
    <property type="entry name" value="YccS_N"/>
</dbReference>
<evidence type="ECO:0000256" key="4">
    <source>
        <dbReference type="ARBA" id="ARBA00023136"/>
    </source>
</evidence>
<feature type="domain" description="Integral membrane protein YccS N-terminal" evidence="6">
    <location>
        <begin position="69"/>
        <end position="319"/>
    </location>
</feature>
<feature type="transmembrane region" description="Helical" evidence="5">
    <location>
        <begin position="466"/>
        <end position="483"/>
    </location>
</feature>
<feature type="transmembrane region" description="Helical" evidence="5">
    <location>
        <begin position="87"/>
        <end position="106"/>
    </location>
</feature>
<dbReference type="EMBL" id="CP120682">
    <property type="protein sequence ID" value="WKN35711.1"/>
    <property type="molecule type" value="Genomic_DNA"/>
</dbReference>
<dbReference type="Pfam" id="PF13515">
    <property type="entry name" value="FUSC_2"/>
    <property type="match status" value="1"/>
</dbReference>
<protein>
    <submittedName>
        <fullName evidence="8">FUSC family membrane protein</fullName>
    </submittedName>
</protein>
<evidence type="ECO:0000256" key="1">
    <source>
        <dbReference type="ARBA" id="ARBA00004141"/>
    </source>
</evidence>
<feature type="transmembrane region" description="Helical" evidence="5">
    <location>
        <begin position="135"/>
        <end position="160"/>
    </location>
</feature>
<organism evidence="8">
    <name type="scientific">Roseihalotalea indica</name>
    <dbReference type="NCBI Taxonomy" id="2867963"/>
    <lineage>
        <taxon>Bacteria</taxon>
        <taxon>Pseudomonadati</taxon>
        <taxon>Bacteroidota</taxon>
        <taxon>Cytophagia</taxon>
        <taxon>Cytophagales</taxon>
        <taxon>Catalimonadaceae</taxon>
        <taxon>Roseihalotalea</taxon>
    </lineage>
</organism>
<feature type="transmembrane region" description="Helical" evidence="5">
    <location>
        <begin position="488"/>
        <end position="505"/>
    </location>
</feature>
<feature type="transmembrane region" description="Helical" evidence="5">
    <location>
        <begin position="20"/>
        <end position="50"/>
    </location>
</feature>
<gene>
    <name evidence="8" type="ORF">K4G66_25410</name>
</gene>
<dbReference type="PANTHER" id="PTHR31086">
    <property type="entry name" value="ALUMINUM-ACTIVATED MALATE TRANSPORTER 10"/>
    <property type="match status" value="1"/>
</dbReference>
<evidence type="ECO:0000259" key="7">
    <source>
        <dbReference type="Pfam" id="PF13515"/>
    </source>
</evidence>
<feature type="transmembrane region" description="Helical" evidence="5">
    <location>
        <begin position="444"/>
        <end position="460"/>
    </location>
</feature>
<feature type="transmembrane region" description="Helical" evidence="5">
    <location>
        <begin position="113"/>
        <end position="129"/>
    </location>
</feature>
<evidence type="ECO:0000259" key="6">
    <source>
        <dbReference type="Pfam" id="PF12805"/>
    </source>
</evidence>
<sequence length="744" mass="83589">MIKPVLSFFKSIDFFKSVTLLFSILVPLSVLGFTGHINLAVSVVMGVFLCSPSDIPGSNRHMALGILAGSLTAIITTLAIHVALVSLWVLLPVLSLIVFFNSMIAVYGFRASLVSFSGLLAVIFAFAHPTTGSDLFVHVGLLFLGSMWYLGVTTLAHALVSRRHNQLILAECMTLTARYLRIRAQRLQEPARNRELQEELFQLQTDINEKHEKLREIFVSERTRSGASHFANKYILIFIELVDILELTMSSPANYQKVSEIFEGKENYLQPFIDIQHNMARQLEALAEVVAGDRKIRITQKAAPLFQKASERINQYSGSHSLAVAPEEVIILRNLLDYEQKQQQKIESIERVLQDLVDQEQIRTRSKDVEKFITQQDYDLSVIKQNLNASSPIFRHAIRLTVTVLGGYTLGTLLPIQNPYWIILTIIVIMRPSYGLTKSRSIQRVFGTLIGAAIALGVVLLTQNPYIYGSIAAISLVFAFSLVQKNYAGSAIFITLNVVFLYALIKPDALGVIQFRVLDTAMGAGLSFLASLLLWPSWEFMNIQQVISDSIEANRKYLQEISLFYQHKGELPTSYKLARKEAFLAIGNLSAAFQRMSQEPKSKRQNFSKIYEMVVLNHTFLTAAAAMGTFIQNHATTEKSEHFQTYIDSTDFQLRAAQGYLTNQQPEIELAPFNLDQAHSYLEHQFEKVAQQHPEWLSVGEGPLQPVETMVPLQEASLITGQLTWLHTLAENTRNTANDLTKTL</sequence>
<feature type="transmembrane region" description="Helical" evidence="5">
    <location>
        <begin position="517"/>
        <end position="535"/>
    </location>
</feature>
<comment type="subcellular location">
    <subcellularLocation>
        <location evidence="1">Membrane</location>
        <topology evidence="1">Multi-pass membrane protein</topology>
    </subcellularLocation>
</comment>
<dbReference type="GO" id="GO:0016020">
    <property type="term" value="C:membrane"/>
    <property type="evidence" value="ECO:0007669"/>
    <property type="project" value="UniProtKB-SubCell"/>
</dbReference>
<feature type="domain" description="Integral membrane bound transporter" evidence="7">
    <location>
        <begin position="409"/>
        <end position="529"/>
    </location>
</feature>
<evidence type="ECO:0000256" key="3">
    <source>
        <dbReference type="ARBA" id="ARBA00022989"/>
    </source>
</evidence>
<accession>A0AA49JDC0</accession>
<keyword evidence="3 5" id="KW-1133">Transmembrane helix</keyword>
<name>A0AA49JDC0_9BACT</name>